<dbReference type="Proteomes" id="UP000054564">
    <property type="component" value="Unassembled WGS sequence"/>
</dbReference>
<name>A0A0L0VF45_9BASI</name>
<dbReference type="EMBL" id="AJIL01000066">
    <property type="protein sequence ID" value="KNE97609.1"/>
    <property type="molecule type" value="Genomic_DNA"/>
</dbReference>
<evidence type="ECO:0000313" key="1">
    <source>
        <dbReference type="EMBL" id="KNE97609.1"/>
    </source>
</evidence>
<gene>
    <name evidence="1" type="ORF">PSTG_09158</name>
</gene>
<accession>A0A0L0VF45</accession>
<protein>
    <submittedName>
        <fullName evidence="1">Uncharacterized protein</fullName>
    </submittedName>
</protein>
<proteinExistence type="predicted"/>
<keyword evidence="2" id="KW-1185">Reference proteome</keyword>
<evidence type="ECO:0000313" key="2">
    <source>
        <dbReference type="Proteomes" id="UP000054564"/>
    </source>
</evidence>
<comment type="caution">
    <text evidence="1">The sequence shown here is derived from an EMBL/GenBank/DDBJ whole genome shotgun (WGS) entry which is preliminary data.</text>
</comment>
<reference evidence="2" key="1">
    <citation type="submission" date="2014-03" db="EMBL/GenBank/DDBJ databases">
        <title>The Genome Sequence of Puccinia striiformis f. sp. tritici PST-78.</title>
        <authorList>
            <consortium name="The Broad Institute Genome Sequencing Platform"/>
            <person name="Cuomo C."/>
            <person name="Hulbert S."/>
            <person name="Chen X."/>
            <person name="Walker B."/>
            <person name="Young S.K."/>
            <person name="Zeng Q."/>
            <person name="Gargeya S."/>
            <person name="Fitzgerald M."/>
            <person name="Haas B."/>
            <person name="Abouelleil A."/>
            <person name="Alvarado L."/>
            <person name="Arachchi H.M."/>
            <person name="Berlin A.M."/>
            <person name="Chapman S.B."/>
            <person name="Goldberg J."/>
            <person name="Griggs A."/>
            <person name="Gujja S."/>
            <person name="Hansen M."/>
            <person name="Howarth C."/>
            <person name="Imamovic A."/>
            <person name="Larimer J."/>
            <person name="McCowan C."/>
            <person name="Montmayeur A."/>
            <person name="Murphy C."/>
            <person name="Neiman D."/>
            <person name="Pearson M."/>
            <person name="Priest M."/>
            <person name="Roberts A."/>
            <person name="Saif S."/>
            <person name="Shea T."/>
            <person name="Sisk P."/>
            <person name="Sykes S."/>
            <person name="Wortman J."/>
            <person name="Nusbaum C."/>
            <person name="Birren B."/>
        </authorList>
    </citation>
    <scope>NUCLEOTIDE SEQUENCE [LARGE SCALE GENOMIC DNA]</scope>
    <source>
        <strain evidence="2">race PST-78</strain>
    </source>
</reference>
<organism evidence="1 2">
    <name type="scientific">Puccinia striiformis f. sp. tritici PST-78</name>
    <dbReference type="NCBI Taxonomy" id="1165861"/>
    <lineage>
        <taxon>Eukaryota</taxon>
        <taxon>Fungi</taxon>
        <taxon>Dikarya</taxon>
        <taxon>Basidiomycota</taxon>
        <taxon>Pucciniomycotina</taxon>
        <taxon>Pucciniomycetes</taxon>
        <taxon>Pucciniales</taxon>
        <taxon>Pucciniaceae</taxon>
        <taxon>Puccinia</taxon>
    </lineage>
</organism>
<sequence length="194" mass="21571">MTARPQPNLAIQPQVGSKIGNAHAGQSVSGSGNVHAGQLGRLHKIEKANSAKAPANSLNKSTTRLFSTDNVGWPTSLDDYTWDSFLPAAFDMLGDKKLRSHVLNHKSKEQFKKGTRHSSISVGCNINGRHQEKYKLTWYPLPQYSQPIRCGVTTSLKYALIKWTSLTVLVMIWSCFKFDLRTEKTFSIGFMSGK</sequence>
<dbReference type="AlphaFoldDB" id="A0A0L0VF45"/>